<feature type="coiled-coil region" evidence="5">
    <location>
        <begin position="77"/>
        <end position="145"/>
    </location>
</feature>
<feature type="compositionally biased region" description="Low complexity" evidence="6">
    <location>
        <begin position="347"/>
        <end position="356"/>
    </location>
</feature>
<reference evidence="7" key="1">
    <citation type="submission" date="2015-12" db="EMBL/GenBank/DDBJ databases">
        <title>Update maize B73 reference genome by single molecule sequencing technologies.</title>
        <authorList>
            <consortium name="Maize Genome Sequencing Project"/>
            <person name="Ware D."/>
        </authorList>
    </citation>
    <scope>NUCLEOTIDE SEQUENCE</scope>
    <source>
        <tissue evidence="7">Seedling</tissue>
    </source>
</reference>
<dbReference type="ExpressionAtlas" id="A0A1D6NWY0">
    <property type="expression patterns" value="baseline and differential"/>
</dbReference>
<name>A0A1D6NWY0_MAIZE</name>
<dbReference type="EMBL" id="CM000785">
    <property type="protein sequence ID" value="AQL02586.1"/>
    <property type="molecule type" value="Genomic_DNA"/>
</dbReference>
<dbReference type="GO" id="GO:0005524">
    <property type="term" value="F:ATP binding"/>
    <property type="evidence" value="ECO:0007669"/>
    <property type="project" value="InterPro"/>
</dbReference>
<dbReference type="InterPro" id="IPR021881">
    <property type="entry name" value="NACK_C"/>
</dbReference>
<evidence type="ECO:0000256" key="4">
    <source>
        <dbReference type="PROSITE-ProRule" id="PRU00283"/>
    </source>
</evidence>
<accession>A0A1D6NWY0</accession>
<dbReference type="PROSITE" id="PS50067">
    <property type="entry name" value="KINESIN_MOTOR_2"/>
    <property type="match status" value="1"/>
</dbReference>
<keyword evidence="3" id="KW-0505">Motor protein</keyword>
<dbReference type="Pfam" id="PF11995">
    <property type="entry name" value="DUF3490"/>
    <property type="match status" value="1"/>
</dbReference>
<dbReference type="GO" id="GO:0008017">
    <property type="term" value="F:microtubule binding"/>
    <property type="evidence" value="ECO:0007669"/>
    <property type="project" value="InterPro"/>
</dbReference>
<gene>
    <name evidence="7" type="ORF">ZEAMMB73_Zm00001d045554</name>
</gene>
<dbReference type="GO" id="GO:0003777">
    <property type="term" value="F:microtubule motor activity"/>
    <property type="evidence" value="ECO:0007669"/>
    <property type="project" value="InterPro"/>
</dbReference>
<sequence>MFLSVSTTLHSGKRSGHIPYRDSKLTRILQLSLGGNARTAIICTMSPALTHVEQSRNTLFFATCAKEVTNTAKVNMVISDKQLVKHLQTELARLESELRTPDRGSSSDILIMEKDRKIRQMEIEIEELRKQRDNAQSELEELRKKKVDHQPGWNPFDSPQKARKCLTFSGSLEPSNKNKMMMSSIRQSSTAPFMLKHEIRKLEQLQQQLEVEANRAIEVLHKEVECHKHGNQDAAETIAKLQAEIREMQTVRSENRDMEMITDEGNGSDLKDEISRLHMQDNDIAKLEAKLENVQRSIDRLVMSLPNVAMPCNETTPKSNRSKKKKRLLLPLGVSNNINRANLLRAPCSPHSSSRPSESEVENRAPEGDTMSVEGSEKATPTKSEDGDMSSRDETPRYRRSSSVNMKKMQRMFQNAAEENVRSIRAYVTELKERVAKLQYQKQLLVCQVLELESNEGKPNGEDNSGPLQDGPDSWDRLFKEQMQCIIHLWDQCQVSIIHRTQFYLLFRGDKADQIYIEVEVRRLVWLQQHFAEVGDASPGAVEDPAVSLVSSMKALRNEREFLARRMGSRLTDEERERLFIKWQVPLDAKQRKLQLVNKLWTDPNDQAHIDESAGLVARLVGFCEGGNISKEMFELNFAVPTSRRPWLVGWQPISNMIREKTQQLW</sequence>
<dbReference type="PANTHER" id="PTHR47968:SF23">
    <property type="entry name" value="KINESIN-LIKE PROTEIN KIN-7A"/>
    <property type="match status" value="1"/>
</dbReference>
<evidence type="ECO:0000256" key="1">
    <source>
        <dbReference type="ARBA" id="ARBA00007310"/>
    </source>
</evidence>
<dbReference type="GO" id="GO:0007018">
    <property type="term" value="P:microtubule-based movement"/>
    <property type="evidence" value="ECO:0007669"/>
    <property type="project" value="InterPro"/>
</dbReference>
<proteinExistence type="inferred from homology"/>
<dbReference type="InterPro" id="IPR027640">
    <property type="entry name" value="Kinesin-like_fam"/>
</dbReference>
<feature type="region of interest" description="Disordered" evidence="6">
    <location>
        <begin position="309"/>
        <end position="407"/>
    </location>
</feature>
<dbReference type="Gene3D" id="1.20.58.1980">
    <property type="match status" value="1"/>
</dbReference>
<comment type="similarity">
    <text evidence="1">Belongs to the TRAFAC class myosin-kinesin ATPase superfamily. Kinesin family. KIN-7 subfamily.</text>
</comment>
<evidence type="ECO:0000256" key="6">
    <source>
        <dbReference type="SAM" id="MobiDB-lite"/>
    </source>
</evidence>
<evidence type="ECO:0000256" key="3">
    <source>
        <dbReference type="ARBA" id="ARBA00023175"/>
    </source>
</evidence>
<dbReference type="Pfam" id="PF00225">
    <property type="entry name" value="Kinesin"/>
    <property type="match status" value="1"/>
</dbReference>
<keyword evidence="2" id="KW-0493">Microtubule</keyword>
<dbReference type="GO" id="GO:0005874">
    <property type="term" value="C:microtubule"/>
    <property type="evidence" value="ECO:0007669"/>
    <property type="project" value="UniProtKB-KW"/>
</dbReference>
<evidence type="ECO:0000256" key="2">
    <source>
        <dbReference type="ARBA" id="ARBA00022701"/>
    </source>
</evidence>
<keyword evidence="5" id="KW-0175">Coiled coil</keyword>
<dbReference type="InterPro" id="IPR027417">
    <property type="entry name" value="P-loop_NTPase"/>
</dbReference>
<comment type="caution">
    <text evidence="4">Lacks conserved residue(s) required for the propagation of feature annotation.</text>
</comment>
<dbReference type="AlphaFoldDB" id="A0A1D6NWY0"/>
<dbReference type="PANTHER" id="PTHR47968">
    <property type="entry name" value="CENTROMERE PROTEIN E"/>
    <property type="match status" value="1"/>
</dbReference>
<feature type="coiled-coil region" evidence="5">
    <location>
        <begin position="195"/>
        <end position="251"/>
    </location>
</feature>
<dbReference type="SUPFAM" id="SSF52540">
    <property type="entry name" value="P-loop containing nucleoside triphosphate hydrolases"/>
    <property type="match status" value="1"/>
</dbReference>
<dbReference type="InterPro" id="IPR001752">
    <property type="entry name" value="Kinesin_motor_dom"/>
</dbReference>
<feature type="compositionally biased region" description="Basic and acidic residues" evidence="6">
    <location>
        <begin position="383"/>
        <end position="397"/>
    </location>
</feature>
<feature type="coiled-coil region" evidence="5">
    <location>
        <begin position="277"/>
        <end position="304"/>
    </location>
</feature>
<organism evidence="7">
    <name type="scientific">Zea mays</name>
    <name type="common">Maize</name>
    <dbReference type="NCBI Taxonomy" id="4577"/>
    <lineage>
        <taxon>Eukaryota</taxon>
        <taxon>Viridiplantae</taxon>
        <taxon>Streptophyta</taxon>
        <taxon>Embryophyta</taxon>
        <taxon>Tracheophyta</taxon>
        <taxon>Spermatophyta</taxon>
        <taxon>Magnoliopsida</taxon>
        <taxon>Liliopsida</taxon>
        <taxon>Poales</taxon>
        <taxon>Poaceae</taxon>
        <taxon>PACMAD clade</taxon>
        <taxon>Panicoideae</taxon>
        <taxon>Andropogonodae</taxon>
        <taxon>Andropogoneae</taxon>
        <taxon>Tripsacinae</taxon>
        <taxon>Zea</taxon>
    </lineage>
</organism>
<protein>
    <submittedName>
        <fullName evidence="7">Kinesin-related protein2</fullName>
    </submittedName>
</protein>
<evidence type="ECO:0000313" key="7">
    <source>
        <dbReference type="EMBL" id="AQL02586.1"/>
    </source>
</evidence>
<feature type="compositionally biased region" description="Basic and acidic residues" evidence="6">
    <location>
        <begin position="357"/>
        <end position="367"/>
    </location>
</feature>
<evidence type="ECO:0000256" key="5">
    <source>
        <dbReference type="SAM" id="Coils"/>
    </source>
</evidence>